<accession>A0A839V3Z0</accession>
<dbReference type="InterPro" id="IPR001584">
    <property type="entry name" value="Integrase_cat-core"/>
</dbReference>
<dbReference type="Gene3D" id="3.30.420.10">
    <property type="entry name" value="Ribonuclease H-like superfamily/Ribonuclease H"/>
    <property type="match status" value="1"/>
</dbReference>
<dbReference type="SUPFAM" id="SSF53098">
    <property type="entry name" value="Ribonuclease H-like"/>
    <property type="match status" value="1"/>
</dbReference>
<keyword evidence="3" id="KW-1185">Reference proteome</keyword>
<dbReference type="InterPro" id="IPR012337">
    <property type="entry name" value="RNaseH-like_sf"/>
</dbReference>
<evidence type="ECO:0000313" key="3">
    <source>
        <dbReference type="Proteomes" id="UP000557688"/>
    </source>
</evidence>
<reference evidence="2 3" key="1">
    <citation type="submission" date="2020-08" db="EMBL/GenBank/DDBJ databases">
        <title>Genomic Encyclopedia of Type Strains, Phase III (KMG-III): the genomes of soil and plant-associated and newly described type strains.</title>
        <authorList>
            <person name="Whitman W."/>
        </authorList>
    </citation>
    <scope>NUCLEOTIDE SEQUENCE [LARGE SCALE GENOMIC DNA]</scope>
    <source>
        <strain evidence="2 3">CECT 8088</strain>
    </source>
</reference>
<dbReference type="GO" id="GO:0003676">
    <property type="term" value="F:nucleic acid binding"/>
    <property type="evidence" value="ECO:0007669"/>
    <property type="project" value="InterPro"/>
</dbReference>
<comment type="caution">
    <text evidence="2">The sequence shown here is derived from an EMBL/GenBank/DDBJ whole genome shotgun (WGS) entry which is preliminary data.</text>
</comment>
<dbReference type="GO" id="GO:0015074">
    <property type="term" value="P:DNA integration"/>
    <property type="evidence" value="ECO:0007669"/>
    <property type="project" value="InterPro"/>
</dbReference>
<organism evidence="2 3">
    <name type="scientific">Endobacter medicaginis</name>
    <dbReference type="NCBI Taxonomy" id="1181271"/>
    <lineage>
        <taxon>Bacteria</taxon>
        <taxon>Pseudomonadati</taxon>
        <taxon>Pseudomonadota</taxon>
        <taxon>Alphaproteobacteria</taxon>
        <taxon>Acetobacterales</taxon>
        <taxon>Acetobacteraceae</taxon>
        <taxon>Endobacter</taxon>
    </lineage>
</organism>
<feature type="domain" description="Integrase catalytic" evidence="1">
    <location>
        <begin position="6"/>
        <end position="49"/>
    </location>
</feature>
<proteinExistence type="predicted"/>
<dbReference type="EMBL" id="JACHXV010000044">
    <property type="protein sequence ID" value="MBB3175555.1"/>
    <property type="molecule type" value="Genomic_DNA"/>
</dbReference>
<evidence type="ECO:0000259" key="1">
    <source>
        <dbReference type="Pfam" id="PF13333"/>
    </source>
</evidence>
<dbReference type="Proteomes" id="UP000557688">
    <property type="component" value="Unassembled WGS sequence"/>
</dbReference>
<protein>
    <recommendedName>
        <fullName evidence="1">Integrase catalytic domain-containing protein</fullName>
    </recommendedName>
</protein>
<evidence type="ECO:0000313" key="2">
    <source>
        <dbReference type="EMBL" id="MBB3175555.1"/>
    </source>
</evidence>
<dbReference type="AlphaFoldDB" id="A0A839V3Z0"/>
<dbReference type="Pfam" id="PF13333">
    <property type="entry name" value="rve_2"/>
    <property type="match status" value="1"/>
</dbReference>
<dbReference type="InterPro" id="IPR036397">
    <property type="entry name" value="RNaseH_sf"/>
</dbReference>
<name>A0A839V3Z0_9PROT</name>
<gene>
    <name evidence="2" type="ORF">FHR90_003411</name>
</gene>
<sequence length="74" mass="8911">MNRTIKDATVKRYNYSDHQQLTDHLDLFVAAYNYARRLKTLKGMTPHEYICRVWTEEPERFKINPYHHTVGLNT</sequence>